<protein>
    <submittedName>
        <fullName evidence="2">Uncharacterized protein</fullName>
    </submittedName>
</protein>
<evidence type="ECO:0000256" key="1">
    <source>
        <dbReference type="SAM" id="MobiDB-lite"/>
    </source>
</evidence>
<feature type="region of interest" description="Disordered" evidence="1">
    <location>
        <begin position="141"/>
        <end position="179"/>
    </location>
</feature>
<evidence type="ECO:0000313" key="2">
    <source>
        <dbReference type="EMBL" id="CAA9588141.1"/>
    </source>
</evidence>
<sequence>MICRCTTTSSALVGSSAMITFGRRLIAMAVTTRCFIPPLNSCGKRFATPGSRPTLCNNSAVRVSCSRRERPCPWSRNPSAICSRTRLTGLSEFIAPCAIIATPSRRWRRICSSESASRSVPSRTISPPSIRPGALIRRISDSAIVDLPEPDSPTSPSRSPARRVKSTPSTARTAPRGVW</sequence>
<dbReference type="AntiFam" id="ANF00062">
    <property type="entry name" value="Shadow ORF (opposite ABC transporter protein)"/>
</dbReference>
<organism evidence="2">
    <name type="scientific">uncultured Thermomicrobiales bacterium</name>
    <dbReference type="NCBI Taxonomy" id="1645740"/>
    <lineage>
        <taxon>Bacteria</taxon>
        <taxon>Pseudomonadati</taxon>
        <taxon>Thermomicrobiota</taxon>
        <taxon>Thermomicrobia</taxon>
        <taxon>Thermomicrobiales</taxon>
        <taxon>environmental samples</taxon>
    </lineage>
</organism>
<reference evidence="2" key="1">
    <citation type="submission" date="2020-02" db="EMBL/GenBank/DDBJ databases">
        <authorList>
            <person name="Meier V. D."/>
        </authorList>
    </citation>
    <scope>NUCLEOTIDE SEQUENCE</scope>
    <source>
        <strain evidence="2">AVDCRST_MAG88</strain>
    </source>
</reference>
<accession>A0A6J4VUA0</accession>
<proteinExistence type="predicted"/>
<name>A0A6J4VUA0_9BACT</name>
<dbReference type="EMBL" id="CADCWM010001087">
    <property type="protein sequence ID" value="CAA9588141.1"/>
    <property type="molecule type" value="Genomic_DNA"/>
</dbReference>
<dbReference type="AlphaFoldDB" id="A0A6J4VUA0"/>
<gene>
    <name evidence="2" type="ORF">AVDCRST_MAG88-4336</name>
</gene>